<keyword evidence="4" id="KW-0648">Protein biosynthesis</keyword>
<dbReference type="InterPro" id="IPR009000">
    <property type="entry name" value="Transl_B-barrel_sf"/>
</dbReference>
<feature type="domain" description="Tr-type G" evidence="8">
    <location>
        <begin position="258"/>
        <end position="430"/>
    </location>
</feature>
<dbReference type="InterPro" id="IPR000178">
    <property type="entry name" value="TF_IF2_bacterial-like"/>
</dbReference>
<dbReference type="PRINTS" id="PR00315">
    <property type="entry name" value="ELONGATNFCT"/>
</dbReference>
<dbReference type="GO" id="GO:0005829">
    <property type="term" value="C:cytosol"/>
    <property type="evidence" value="ECO:0007669"/>
    <property type="project" value="TreeGrafter"/>
</dbReference>
<dbReference type="Gene3D" id="3.40.50.10050">
    <property type="entry name" value="Translation initiation factor IF- 2, domain 3"/>
    <property type="match status" value="1"/>
</dbReference>
<evidence type="ECO:0000256" key="4">
    <source>
        <dbReference type="ARBA" id="ARBA00022917"/>
    </source>
</evidence>
<dbReference type="EMBL" id="MF101414">
    <property type="protein sequence ID" value="ARW60609.1"/>
    <property type="molecule type" value="Genomic_DNA"/>
</dbReference>
<dbReference type="CDD" id="cd01887">
    <property type="entry name" value="IF2_eIF5B"/>
    <property type="match status" value="1"/>
</dbReference>
<dbReference type="InterPro" id="IPR000795">
    <property type="entry name" value="T_Tr_GTP-bd_dom"/>
</dbReference>
<dbReference type="FunFam" id="3.40.50.300:FF:000019">
    <property type="entry name" value="Translation initiation factor IF-2"/>
    <property type="match status" value="1"/>
</dbReference>
<dbReference type="Gene3D" id="2.40.30.10">
    <property type="entry name" value="Translation factors"/>
    <property type="match status" value="2"/>
</dbReference>
<protein>
    <recommendedName>
        <fullName evidence="7">Translation initiation factor IF-2, chloroplastic</fullName>
    </recommendedName>
</protein>
<dbReference type="InterPro" id="IPR005225">
    <property type="entry name" value="Small_GTP-bd"/>
</dbReference>
<dbReference type="FunFam" id="3.40.50.10050:FF:000001">
    <property type="entry name" value="Translation initiation factor IF-2"/>
    <property type="match status" value="1"/>
</dbReference>
<dbReference type="FunFam" id="2.40.30.10:FF:000008">
    <property type="entry name" value="Translation initiation factor IF-2"/>
    <property type="match status" value="1"/>
</dbReference>
<dbReference type="PROSITE" id="PS51722">
    <property type="entry name" value="G_TR_2"/>
    <property type="match status" value="1"/>
</dbReference>
<dbReference type="Gene3D" id="3.40.50.300">
    <property type="entry name" value="P-loop containing nucleotide triphosphate hydrolases"/>
    <property type="match status" value="1"/>
</dbReference>
<dbReference type="SUPFAM" id="SSF50447">
    <property type="entry name" value="Translation proteins"/>
    <property type="match status" value="2"/>
</dbReference>
<dbReference type="PANTHER" id="PTHR43381">
    <property type="entry name" value="TRANSLATION INITIATION FACTOR IF-2-RELATED"/>
    <property type="match status" value="1"/>
</dbReference>
<geneLocation type="chloroplast" evidence="9"/>
<dbReference type="Pfam" id="PF00009">
    <property type="entry name" value="GTP_EFTU"/>
    <property type="match status" value="1"/>
</dbReference>
<dbReference type="CDD" id="cd03702">
    <property type="entry name" value="IF2_mtIF2_II"/>
    <property type="match status" value="1"/>
</dbReference>
<dbReference type="Pfam" id="PF22042">
    <property type="entry name" value="EF-G_D2"/>
    <property type="match status" value="1"/>
</dbReference>
<dbReference type="InterPro" id="IPR036925">
    <property type="entry name" value="TIF_IF2_dom3_sf"/>
</dbReference>
<dbReference type="SUPFAM" id="SSF52156">
    <property type="entry name" value="Initiation factor IF2/eIF5b, domain 3"/>
    <property type="match status" value="1"/>
</dbReference>
<proteinExistence type="inferred from homology"/>
<reference evidence="9" key="1">
    <citation type="journal article" date="2017" name="J. Phycol.">
        <title>Analysis of chloroplast genomes and a supermatrix inform reclassification of the Rhodomelaceae (Rhodophyta).</title>
        <authorList>
            <person name="Diaz-Tapia P."/>
            <person name="Maggs C.A."/>
            <person name="West J.A."/>
            <person name="Verbruggen H."/>
        </authorList>
    </citation>
    <scope>NUCLEOTIDE SEQUENCE</scope>
    <source>
        <strain evidence="9">JH1432</strain>
    </source>
</reference>
<dbReference type="NCBIfam" id="TIGR00487">
    <property type="entry name" value="IF-2"/>
    <property type="match status" value="1"/>
</dbReference>
<evidence type="ECO:0000256" key="6">
    <source>
        <dbReference type="ARBA" id="ARBA00025162"/>
    </source>
</evidence>
<evidence type="ECO:0000259" key="8">
    <source>
        <dbReference type="PROSITE" id="PS51722"/>
    </source>
</evidence>
<dbReference type="AlphaFoldDB" id="A0A1Z1M3G8"/>
<dbReference type="CDD" id="cd03692">
    <property type="entry name" value="mtIF2_IVc"/>
    <property type="match status" value="1"/>
</dbReference>
<comment type="function">
    <text evidence="6">One of the essential components for the initiation of protein synthesis. Protects formylmethionyl-tRNA from spontaneous hydrolysis and promotes its binding to the 30S ribosomal subunits. Also involved in the hydrolysis of GTP during the formation of the 70S ribosomal complex.</text>
</comment>
<keyword evidence="9" id="KW-0934">Plastid</keyword>
<evidence type="ECO:0000313" key="9">
    <source>
        <dbReference type="EMBL" id="ARW60609.1"/>
    </source>
</evidence>
<dbReference type="InterPro" id="IPR023115">
    <property type="entry name" value="TIF_IF2_dom3"/>
</dbReference>
<dbReference type="Pfam" id="PF11987">
    <property type="entry name" value="IF-2"/>
    <property type="match status" value="1"/>
</dbReference>
<dbReference type="InterPro" id="IPR006847">
    <property type="entry name" value="IF2_N"/>
</dbReference>
<evidence type="ECO:0000256" key="3">
    <source>
        <dbReference type="ARBA" id="ARBA00022741"/>
    </source>
</evidence>
<dbReference type="InterPro" id="IPR015760">
    <property type="entry name" value="TIF_IF2"/>
</dbReference>
<dbReference type="Pfam" id="PF04760">
    <property type="entry name" value="IF2_N"/>
    <property type="match status" value="1"/>
</dbReference>
<name>A0A1Z1M3G8_9FLOR</name>
<dbReference type="InterPro" id="IPR053905">
    <property type="entry name" value="EF-G-like_DII"/>
</dbReference>
<evidence type="ECO:0000256" key="7">
    <source>
        <dbReference type="ARBA" id="ARBA00044105"/>
    </source>
</evidence>
<keyword evidence="2 9" id="KW-0396">Initiation factor</keyword>
<evidence type="ECO:0000256" key="2">
    <source>
        <dbReference type="ARBA" id="ARBA00022540"/>
    </source>
</evidence>
<dbReference type="GO" id="GO:0005525">
    <property type="term" value="F:GTP binding"/>
    <property type="evidence" value="ECO:0007669"/>
    <property type="project" value="UniProtKB-KW"/>
</dbReference>
<keyword evidence="5" id="KW-0342">GTP-binding</keyword>
<accession>A0A1Z1M3G8</accession>
<dbReference type="InterPro" id="IPR027417">
    <property type="entry name" value="P-loop_NTPase"/>
</dbReference>
<keyword evidence="9" id="KW-0150">Chloroplast</keyword>
<sequence length="756" mass="84912">MFHQDFYCCQFECKIFNLINSFINLNYYDDVLMLKKPKLINLLNVTSSHSKLNSNNFEKDGITNMISSVSRFDKKHKPLLYEQESIKSKKLKSKSGKSKRKSSNDIENVKLFVNRSNELLTQDLLDRPSSKSRKVSNKGKKKEKLKLEIFGNNISEGNLESKVDTKFLNSDLLEKTISLTKPLSIQELSIQINIPEAEIITYLFLSKGISATINQVLDIDIMTAIAKNYGFYVIQSSLSKSINTSQFKEISESSISIKRSPIITILGHVDHGKTTLLDSILKTNLVSKEYGGITQTISGYEIIWNYDSHEHKLLFLDTPGHESFKKMRFRGAQVTDIVLLVIAIDDGLKPQTIESIEYIKEMNLSCIVVITKSDKPLNNKEKIKQDLASYDLLCEEWGGNIPIIEVSAILGQKIDKLLSQICTLYISKNLFANPQELAVGTIIESYLDKKQGSIANVIIQNGTLKLGDIIASDNLYGKVKSLTNISNIKIKSSGPSSIVQVLGFGAIPQAGSLFCVFRNEKDAKNYCLKHTDVKKFDIALKSLNPRITLDISSNVKQLKLILKTDTQGALEAILDLLGNIPQSKVQLNIVSASLGNISNTDVELALATESVILAFNVNILSQISTLLKKYKINFKVFTVIYDLFLYVQSLMLNLIDPEYDKVLIGHAFVQTVFNMNKGYVAGCLVNKGRLNKSSYIHVYRNNAIIHQGFITSLKRMKNDVEEVIAVNECGLMSNFELWQNSDIIEVYDLVIKEKTL</sequence>
<dbReference type="SUPFAM" id="SSF52540">
    <property type="entry name" value="P-loop containing nucleoside triphosphate hydrolases"/>
    <property type="match status" value="1"/>
</dbReference>
<evidence type="ECO:0000256" key="5">
    <source>
        <dbReference type="ARBA" id="ARBA00023134"/>
    </source>
</evidence>
<dbReference type="NCBIfam" id="TIGR00231">
    <property type="entry name" value="small_GTP"/>
    <property type="match status" value="1"/>
</dbReference>
<organism evidence="9">
    <name type="scientific">Polysiphonia sp</name>
    <dbReference type="NCBI Taxonomy" id="1967842"/>
    <lineage>
        <taxon>Eukaryota</taxon>
        <taxon>Rhodophyta</taxon>
        <taxon>Florideophyceae</taxon>
        <taxon>Rhodymeniophycidae</taxon>
        <taxon>Ceramiales</taxon>
        <taxon>Rhodomelaceae</taxon>
        <taxon>Polysiphonioideae</taxon>
        <taxon>Polysiphonia</taxon>
    </lineage>
</organism>
<dbReference type="GO" id="GO:0003743">
    <property type="term" value="F:translation initiation factor activity"/>
    <property type="evidence" value="ECO:0007669"/>
    <property type="project" value="UniProtKB-KW"/>
</dbReference>
<evidence type="ECO:0000256" key="1">
    <source>
        <dbReference type="ARBA" id="ARBA00007733"/>
    </source>
</evidence>
<dbReference type="GO" id="GO:0003924">
    <property type="term" value="F:GTPase activity"/>
    <property type="evidence" value="ECO:0007669"/>
    <property type="project" value="InterPro"/>
</dbReference>
<dbReference type="PANTHER" id="PTHR43381:SF5">
    <property type="entry name" value="TR-TYPE G DOMAIN-CONTAINING PROTEIN"/>
    <property type="match status" value="1"/>
</dbReference>
<gene>
    <name evidence="9" type="primary">infB</name>
</gene>
<dbReference type="InterPro" id="IPR044145">
    <property type="entry name" value="IF2_II"/>
</dbReference>
<comment type="similarity">
    <text evidence="1">Belongs to the TRAFAC class translation factor GTPase superfamily. Classic translation factor GTPase family. IF-2 subfamily.</text>
</comment>
<keyword evidence="3" id="KW-0547">Nucleotide-binding</keyword>